<protein>
    <submittedName>
        <fullName evidence="2">10634_t:CDS:1</fullName>
    </submittedName>
</protein>
<evidence type="ECO:0000313" key="3">
    <source>
        <dbReference type="Proteomes" id="UP000789396"/>
    </source>
</evidence>
<dbReference type="EMBL" id="CAJVPZ010011706">
    <property type="protein sequence ID" value="CAG8632834.1"/>
    <property type="molecule type" value="Genomic_DNA"/>
</dbReference>
<sequence>MSRIRRNEIPNVTLSRTDYDNYRQKFSGSLQQGVSFSNQLNLHEQLRIIKDENHFTNEFFTAAKIYTKRNYNNEVHCYNFLFWVSPNNYNPDHSACQITIEVDSDSSLSDSDSEPYTTDEHILQQSSSLNDDEQLINSNDDEQLINNKVLKVQTQDYNLWKNAKLFETENNALKIENYADSKKQSKTSKTQSKTLKQNSEIEIKFKAERKELVTELNLLKNKNEEAENRKKQLENKINKIIED</sequence>
<evidence type="ECO:0000313" key="2">
    <source>
        <dbReference type="EMBL" id="CAG8632834.1"/>
    </source>
</evidence>
<feature type="non-terminal residue" evidence="2">
    <location>
        <position position="243"/>
    </location>
</feature>
<proteinExistence type="predicted"/>
<gene>
    <name evidence="2" type="ORF">RFULGI_LOCUS7783</name>
</gene>
<keyword evidence="1" id="KW-0175">Coiled coil</keyword>
<dbReference type="Proteomes" id="UP000789396">
    <property type="component" value="Unassembled WGS sequence"/>
</dbReference>
<evidence type="ECO:0000256" key="1">
    <source>
        <dbReference type="SAM" id="Coils"/>
    </source>
</evidence>
<feature type="coiled-coil region" evidence="1">
    <location>
        <begin position="209"/>
        <end position="243"/>
    </location>
</feature>
<comment type="caution">
    <text evidence="2">The sequence shown here is derived from an EMBL/GenBank/DDBJ whole genome shotgun (WGS) entry which is preliminary data.</text>
</comment>
<reference evidence="2" key="1">
    <citation type="submission" date="2021-06" db="EMBL/GenBank/DDBJ databases">
        <authorList>
            <person name="Kallberg Y."/>
            <person name="Tangrot J."/>
            <person name="Rosling A."/>
        </authorList>
    </citation>
    <scope>NUCLEOTIDE SEQUENCE</scope>
    <source>
        <strain evidence="2">IN212</strain>
    </source>
</reference>
<accession>A0A9N9GXR8</accession>
<keyword evidence="3" id="KW-1185">Reference proteome</keyword>
<organism evidence="2 3">
    <name type="scientific">Racocetra fulgida</name>
    <dbReference type="NCBI Taxonomy" id="60492"/>
    <lineage>
        <taxon>Eukaryota</taxon>
        <taxon>Fungi</taxon>
        <taxon>Fungi incertae sedis</taxon>
        <taxon>Mucoromycota</taxon>
        <taxon>Glomeromycotina</taxon>
        <taxon>Glomeromycetes</taxon>
        <taxon>Diversisporales</taxon>
        <taxon>Gigasporaceae</taxon>
        <taxon>Racocetra</taxon>
    </lineage>
</organism>
<dbReference type="AlphaFoldDB" id="A0A9N9GXR8"/>
<dbReference type="OrthoDB" id="624345at2759"/>
<name>A0A9N9GXR8_9GLOM</name>